<evidence type="ECO:0000313" key="9">
    <source>
        <dbReference type="EMBL" id="KAL1530928.1"/>
    </source>
</evidence>
<comment type="catalytic activity">
    <reaction evidence="1">
        <text>S-ubiquitinyl-[E2 ubiquitin-conjugating enzyme]-L-cysteine + [acceptor protein]-L-lysine = [E2 ubiquitin-conjugating enzyme]-L-cysteine + N(6)-ubiquitinyl-[acceptor protein]-L-lysine.</text>
        <dbReference type="EC" id="2.3.2.26"/>
    </reaction>
</comment>
<dbReference type="GO" id="GO:0061630">
    <property type="term" value="F:ubiquitin protein ligase activity"/>
    <property type="evidence" value="ECO:0007669"/>
    <property type="project" value="UniProtKB-EC"/>
</dbReference>
<evidence type="ECO:0000256" key="7">
    <source>
        <dbReference type="SAM" id="MobiDB-lite"/>
    </source>
</evidence>
<dbReference type="Gene3D" id="3.90.1750.10">
    <property type="entry name" value="Hect, E3 ligase catalytic domains"/>
    <property type="match status" value="1"/>
</dbReference>
<evidence type="ECO:0000313" key="10">
    <source>
        <dbReference type="Proteomes" id="UP001515480"/>
    </source>
</evidence>
<protein>
    <recommendedName>
        <fullName evidence="3">HECT-type E3 ubiquitin transferase</fullName>
        <ecNumber evidence="3">2.3.2.26</ecNumber>
    </recommendedName>
</protein>
<dbReference type="InterPro" id="IPR000569">
    <property type="entry name" value="HECT_dom"/>
</dbReference>
<comment type="pathway">
    <text evidence="2">Protein modification; protein ubiquitination.</text>
</comment>
<feature type="domain" description="HECT" evidence="8">
    <location>
        <begin position="665"/>
        <end position="1017"/>
    </location>
</feature>
<dbReference type="PANTHER" id="PTHR11254">
    <property type="entry name" value="HECT DOMAIN UBIQUITIN-PROTEIN LIGASE"/>
    <property type="match status" value="1"/>
</dbReference>
<feature type="region of interest" description="Disordered" evidence="7">
    <location>
        <begin position="1020"/>
        <end position="1055"/>
    </location>
</feature>
<evidence type="ECO:0000256" key="1">
    <source>
        <dbReference type="ARBA" id="ARBA00000885"/>
    </source>
</evidence>
<feature type="compositionally biased region" description="Basic and acidic residues" evidence="7">
    <location>
        <begin position="494"/>
        <end position="526"/>
    </location>
</feature>
<sequence length="1055" mass="114089">MGNANSASVSRWDDLFQALTRPHDLKQYLEQSSDTSRQSVLQTQIALLAGTLQVDVSLLKVNDVAESFDTATFCLGQLVSHEPQLMSELPFSMTVVTGLSCALRKGWLVHHGVGKFAANALTILCVCETAASAVRERAVDELLSGLVEWLHSEDSPQEDVDEVCGCNCGCAALSATCWLERLLGKPDTMLENKIRSLETLPSLCRDVMSVVTKRDGNPFSLTRLLSVPEVFRLLLHSDQEAGSDAVSFLTFGLLQFHNPMFTEDAVQALQALLGGKTHIGAEGEAADEDATAALNFLLAHRASLPLFEALSTAACYLPSAMTTLELLSSVPAGQLALYSLATALSKRDPLPGGAATVTSHENGVPTPQLFASSSSELPVDDEAATSRAAATRHRPAADGGADERRGGGASKGQAGGAAMAADESSSGLVNRVLSEAGQLASKLRSIWAHNQLSTRMSLRRPSHEAEASVAPVEAATGEEVEGDAAAEESEEEEVHEHSTDEAAPREEGLRDAAGGEHEHSHEHEFGGAEAWERFLRELPEQSAASLAAGASASGEGKAAAPEEAAAKLHGLRVPLWPNSRIQTDVVKAWVLFELAGFLQGQEAQLLERMSLSDKRVWLSRRLYREHHGAHLGEEEPLLFIECTREDSLQAVLDELRAHYNNGTGLASDLTGTLEVHFKDENSAGSAVKREWFALVSDALLSPSAELFQSVDLGRSVRPLPMLPSDERYPAMLRDFEMFGRFIGLALLQQVTIGVRLHESVCRMLLGDCAQWEWSYEEIRALDPTLYQHKVRYILDHDPTPLCLDFTDVVRDGAAGSSSSSLERVDLVPNGAEVSVTEENKADFVRLVCEWRLFGCIREQCEAMCRGFYVAVPRHITQQLAQLIDPADLARLLAGEPSIDAADWERNCACAGGMKRTDKVFRWFWRAVRSFSDGEQEQLLQFVTGSRRPPVGGFAHLEGFNGGIHKFTLFASTEPKDSLPKAHACICTVDVPEYSSYKALRRAVLIALSMGSVGFDDAAIAARGEEDRTPPSAPETSAAGPTVQAPPPGVAEEGNT</sequence>
<evidence type="ECO:0000256" key="4">
    <source>
        <dbReference type="ARBA" id="ARBA00022679"/>
    </source>
</evidence>
<dbReference type="InterPro" id="IPR050409">
    <property type="entry name" value="E3_ubiq-protein_ligase"/>
</dbReference>
<feature type="region of interest" description="Disordered" evidence="7">
    <location>
        <begin position="455"/>
        <end position="526"/>
    </location>
</feature>
<keyword evidence="4" id="KW-0808">Transferase</keyword>
<dbReference type="PANTHER" id="PTHR11254:SF440">
    <property type="entry name" value="E3 UBIQUITIN-PROTEIN LIGASE NEDD-4"/>
    <property type="match status" value="1"/>
</dbReference>
<dbReference type="PROSITE" id="PS50237">
    <property type="entry name" value="HECT"/>
    <property type="match status" value="1"/>
</dbReference>
<dbReference type="InterPro" id="IPR035983">
    <property type="entry name" value="Hect_E3_ubiquitin_ligase"/>
</dbReference>
<feature type="compositionally biased region" description="Acidic residues" evidence="7">
    <location>
        <begin position="476"/>
        <end position="493"/>
    </location>
</feature>
<dbReference type="SMART" id="SM00119">
    <property type="entry name" value="HECTc"/>
    <property type="match status" value="1"/>
</dbReference>
<gene>
    <name evidence="9" type="ORF">AB1Y20_001819</name>
</gene>
<dbReference type="Proteomes" id="UP001515480">
    <property type="component" value="Unassembled WGS sequence"/>
</dbReference>
<dbReference type="FunFam" id="3.30.2410.10:FF:000009">
    <property type="entry name" value="Probable E3 ubiquitin-protein ligase HECTD2"/>
    <property type="match status" value="1"/>
</dbReference>
<feature type="region of interest" description="Disordered" evidence="7">
    <location>
        <begin position="352"/>
        <end position="425"/>
    </location>
</feature>
<dbReference type="AlphaFoldDB" id="A0AB34K8X0"/>
<dbReference type="EMBL" id="JBGBPQ010000001">
    <property type="protein sequence ID" value="KAL1530928.1"/>
    <property type="molecule type" value="Genomic_DNA"/>
</dbReference>
<evidence type="ECO:0000256" key="3">
    <source>
        <dbReference type="ARBA" id="ARBA00012485"/>
    </source>
</evidence>
<dbReference type="Gene3D" id="3.30.2410.10">
    <property type="entry name" value="Hect, E3 ligase catalytic domain"/>
    <property type="match status" value="1"/>
</dbReference>
<comment type="caution">
    <text evidence="9">The sequence shown here is derived from an EMBL/GenBank/DDBJ whole genome shotgun (WGS) entry which is preliminary data.</text>
</comment>
<dbReference type="SUPFAM" id="SSF56204">
    <property type="entry name" value="Hect, E3 ligase catalytic domain"/>
    <property type="match status" value="1"/>
</dbReference>
<keyword evidence="5 6" id="KW-0833">Ubl conjugation pathway</keyword>
<proteinExistence type="predicted"/>
<name>A0AB34K8X0_PRYPA</name>
<organism evidence="9 10">
    <name type="scientific">Prymnesium parvum</name>
    <name type="common">Toxic golden alga</name>
    <dbReference type="NCBI Taxonomy" id="97485"/>
    <lineage>
        <taxon>Eukaryota</taxon>
        <taxon>Haptista</taxon>
        <taxon>Haptophyta</taxon>
        <taxon>Prymnesiophyceae</taxon>
        <taxon>Prymnesiales</taxon>
        <taxon>Prymnesiaceae</taxon>
        <taxon>Prymnesium</taxon>
    </lineage>
</organism>
<feature type="compositionally biased region" description="Low complexity" evidence="7">
    <location>
        <begin position="416"/>
        <end position="425"/>
    </location>
</feature>
<evidence type="ECO:0000256" key="2">
    <source>
        <dbReference type="ARBA" id="ARBA00004906"/>
    </source>
</evidence>
<feature type="active site" description="Glycyl thioester intermediate" evidence="6">
    <location>
        <position position="984"/>
    </location>
</feature>
<dbReference type="Gene3D" id="3.30.2160.10">
    <property type="entry name" value="Hect, E3 ligase catalytic domain"/>
    <property type="match status" value="1"/>
</dbReference>
<keyword evidence="10" id="KW-1185">Reference proteome</keyword>
<dbReference type="EC" id="2.3.2.26" evidence="3"/>
<evidence type="ECO:0000256" key="5">
    <source>
        <dbReference type="ARBA" id="ARBA00022786"/>
    </source>
</evidence>
<evidence type="ECO:0000256" key="6">
    <source>
        <dbReference type="PROSITE-ProRule" id="PRU00104"/>
    </source>
</evidence>
<evidence type="ECO:0000259" key="8">
    <source>
        <dbReference type="PROSITE" id="PS50237"/>
    </source>
</evidence>
<dbReference type="Pfam" id="PF00632">
    <property type="entry name" value="HECT"/>
    <property type="match status" value="1"/>
</dbReference>
<accession>A0AB34K8X0</accession>
<reference evidence="9 10" key="1">
    <citation type="journal article" date="2024" name="Science">
        <title>Giant polyketide synthase enzymes in the biosynthesis of giant marine polyether toxins.</title>
        <authorList>
            <person name="Fallon T.R."/>
            <person name="Shende V.V."/>
            <person name="Wierzbicki I.H."/>
            <person name="Pendleton A.L."/>
            <person name="Watervoot N.F."/>
            <person name="Auber R.P."/>
            <person name="Gonzalez D.J."/>
            <person name="Wisecaver J.H."/>
            <person name="Moore B.S."/>
        </authorList>
    </citation>
    <scope>NUCLEOTIDE SEQUENCE [LARGE SCALE GENOMIC DNA]</scope>
    <source>
        <strain evidence="9 10">12B1</strain>
    </source>
</reference>